<evidence type="ECO:0000313" key="2">
    <source>
        <dbReference type="EMBL" id="VWC01996.1"/>
    </source>
</evidence>
<evidence type="ECO:0000259" key="1">
    <source>
        <dbReference type="PROSITE" id="PS50164"/>
    </source>
</evidence>
<dbReference type="PROSITE" id="PS50164">
    <property type="entry name" value="GIY_YIG"/>
    <property type="match status" value="1"/>
</dbReference>
<dbReference type="AlphaFoldDB" id="A0A6P2P5P5"/>
<dbReference type="Proteomes" id="UP000494218">
    <property type="component" value="Unassembled WGS sequence"/>
</dbReference>
<dbReference type="Pfam" id="PF22945">
    <property type="entry name" value="LEM-3_GIY-YIG"/>
    <property type="match status" value="1"/>
</dbReference>
<dbReference type="SUPFAM" id="SSF82771">
    <property type="entry name" value="GIY-YIG endonuclease"/>
    <property type="match status" value="1"/>
</dbReference>
<sequence>MARIRFSSQTTKYLGHYVYALVDPRDNRIFYVGKASGNNRAYDHLNSEFEETSKHRRINEIRAVGAEPVVEILRYGLETKEASFEVEAAIIDTLGLENLTNRVRGHGVERGRQTAAEVERLYGSKPVDIANIKEPLMLFFVNRTYSPTMSEIEIYDCVRQFWSGVAASRRTRDESGTLPYPMALGIADGVIVRAYSIAEWFPAGTTLSTRRLGGGEGRWEFVGQLLPDHALVGRRLVDGDAEVMATQQGYRYIN</sequence>
<dbReference type="InterPro" id="IPR035901">
    <property type="entry name" value="GIY-YIG_endonuc_sf"/>
</dbReference>
<dbReference type="CDD" id="cd10440">
    <property type="entry name" value="GIY-YIG_COG3680"/>
    <property type="match status" value="1"/>
</dbReference>
<evidence type="ECO:0000313" key="3">
    <source>
        <dbReference type="Proteomes" id="UP000494218"/>
    </source>
</evidence>
<feature type="domain" description="GIY-YIG" evidence="1">
    <location>
        <begin position="14"/>
        <end position="102"/>
    </location>
</feature>
<dbReference type="RefSeq" id="WP_175033424.1">
    <property type="nucleotide sequence ID" value="NZ_CABVPW010000025.1"/>
</dbReference>
<dbReference type="InterPro" id="IPR000305">
    <property type="entry name" value="GIY-YIG_endonuc"/>
</dbReference>
<proteinExistence type="predicted"/>
<dbReference type="EMBL" id="CABVPW010000025">
    <property type="protein sequence ID" value="VWC01996.1"/>
    <property type="molecule type" value="Genomic_DNA"/>
</dbReference>
<organism evidence="2 3">
    <name type="scientific">Burkholderia lata (strain ATCC 17760 / DSM 23089 / LMG 22485 / NCIMB 9086 / R18194 / 383)</name>
    <dbReference type="NCBI Taxonomy" id="482957"/>
    <lineage>
        <taxon>Bacteria</taxon>
        <taxon>Pseudomonadati</taxon>
        <taxon>Pseudomonadota</taxon>
        <taxon>Betaproteobacteria</taxon>
        <taxon>Burkholderiales</taxon>
        <taxon>Burkholderiaceae</taxon>
        <taxon>Burkholderia</taxon>
        <taxon>Burkholderia cepacia complex</taxon>
    </lineage>
</organism>
<accession>A0A6P2P5P5</accession>
<protein>
    <recommendedName>
        <fullName evidence="1">GIY-YIG domain-containing protein</fullName>
    </recommendedName>
</protein>
<gene>
    <name evidence="2" type="ORF">BLA23254_04855</name>
</gene>
<name>A0A6P2P5P5_BURL3</name>
<reference evidence="2 3" key="1">
    <citation type="submission" date="2019-09" db="EMBL/GenBank/DDBJ databases">
        <authorList>
            <person name="Depoorter E."/>
        </authorList>
    </citation>
    <scope>NUCLEOTIDE SEQUENCE [LARGE SCALE GENOMIC DNA]</scope>
    <source>
        <strain evidence="2">LMG 23254</strain>
    </source>
</reference>